<dbReference type="InterPro" id="IPR002937">
    <property type="entry name" value="Amino_oxidase"/>
</dbReference>
<name>A0A7G9W6G7_ALKCA</name>
<evidence type="ECO:0000313" key="3">
    <source>
        <dbReference type="Proteomes" id="UP000516160"/>
    </source>
</evidence>
<dbReference type="Gene3D" id="1.10.405.20">
    <property type="match status" value="1"/>
</dbReference>
<evidence type="ECO:0000313" key="2">
    <source>
        <dbReference type="EMBL" id="QNO14279.1"/>
    </source>
</evidence>
<dbReference type="Proteomes" id="UP000516160">
    <property type="component" value="Chromosome"/>
</dbReference>
<dbReference type="PANTHER" id="PTHR10742:SF410">
    <property type="entry name" value="LYSINE-SPECIFIC HISTONE DEMETHYLASE 2"/>
    <property type="match status" value="1"/>
</dbReference>
<dbReference type="Gene3D" id="3.50.50.60">
    <property type="entry name" value="FAD/NAD(P)-binding domain"/>
    <property type="match status" value="1"/>
</dbReference>
<dbReference type="Gene3D" id="3.30.70.1990">
    <property type="match status" value="1"/>
</dbReference>
<reference evidence="2 3" key="1">
    <citation type="submission" date="2020-07" db="EMBL/GenBank/DDBJ databases">
        <title>Alkalicella. sp. LB2 genome.</title>
        <authorList>
            <person name="Postec A."/>
            <person name="Quemeneur M."/>
        </authorList>
    </citation>
    <scope>NUCLEOTIDE SEQUENCE [LARGE SCALE GENOMIC DNA]</scope>
    <source>
        <strain evidence="2 3">LB2</strain>
    </source>
</reference>
<organism evidence="2 3">
    <name type="scientific">Alkalicella caledoniensis</name>
    <dbReference type="NCBI Taxonomy" id="2731377"/>
    <lineage>
        <taxon>Bacteria</taxon>
        <taxon>Bacillati</taxon>
        <taxon>Bacillota</taxon>
        <taxon>Clostridia</taxon>
        <taxon>Eubacteriales</taxon>
        <taxon>Proteinivoracaceae</taxon>
        <taxon>Alkalicella</taxon>
    </lineage>
</organism>
<evidence type="ECO:0000259" key="1">
    <source>
        <dbReference type="Pfam" id="PF01593"/>
    </source>
</evidence>
<dbReference type="PANTHER" id="PTHR10742">
    <property type="entry name" value="FLAVIN MONOAMINE OXIDASE"/>
    <property type="match status" value="1"/>
</dbReference>
<sequence>MLTKDSKIAVIGGGLSGLVIASGLVKKGYKNVTVLERENRLGGKLHTIWYKGNSYELGGIFGLPVQKNLKNLMKEFNIKIDGPNLSRVNYDRNGNKIMQIPKAELGNFLEEVDRLPEVLEEYKSLGDISIRNIEEGLMLPFSSWCDLHKFRVIKKIYTHHYTSYGLGDIDTVPALYVLRILNFDAAMSFMEFPEYLTWKHGVSSFIERIGQTLGDLRLGHKVNKISFDGKVMVHTQFGELEFDGIIITAPIEQFPRVFHDRDNDLKELLKHIKYQDYNVYAFAVDKLLKGSGCILENLDKKNKGHILIWNSRWDTDNESLLTVYAYNQPGSSRAEALKIIKEDLLRLGIKNPRLHQFKSWRQCPYVEPEGLKEGFYDKMEAIQGRENVYIAGEIMSTATMEKCIRYSKYLLNKYF</sequence>
<dbReference type="AlphaFoldDB" id="A0A7G9W6G7"/>
<proteinExistence type="predicted"/>
<dbReference type="InterPro" id="IPR036188">
    <property type="entry name" value="FAD/NAD-bd_sf"/>
</dbReference>
<accession>A0A7G9W6G7</accession>
<feature type="domain" description="Amine oxidase" evidence="1">
    <location>
        <begin position="15"/>
        <end position="405"/>
    </location>
</feature>
<dbReference type="InterPro" id="IPR050281">
    <property type="entry name" value="Flavin_monoamine_oxidase"/>
</dbReference>
<dbReference type="EMBL" id="CP058559">
    <property type="protein sequence ID" value="QNO14279.1"/>
    <property type="molecule type" value="Genomic_DNA"/>
</dbReference>
<keyword evidence="3" id="KW-1185">Reference proteome</keyword>
<dbReference type="GO" id="GO:0016491">
    <property type="term" value="F:oxidoreductase activity"/>
    <property type="evidence" value="ECO:0007669"/>
    <property type="project" value="InterPro"/>
</dbReference>
<dbReference type="KEGG" id="acae:HYG86_05585"/>
<dbReference type="RefSeq" id="WP_213167936.1">
    <property type="nucleotide sequence ID" value="NZ_CP058559.1"/>
</dbReference>
<dbReference type="SUPFAM" id="SSF51905">
    <property type="entry name" value="FAD/NAD(P)-binding domain"/>
    <property type="match status" value="1"/>
</dbReference>
<dbReference type="PRINTS" id="PR00419">
    <property type="entry name" value="ADXRDTASE"/>
</dbReference>
<gene>
    <name evidence="2" type="ORF">HYG86_05585</name>
</gene>
<dbReference type="Pfam" id="PF01593">
    <property type="entry name" value="Amino_oxidase"/>
    <property type="match status" value="1"/>
</dbReference>
<protein>
    <submittedName>
        <fullName evidence="2">FAD-dependent oxidoreductase</fullName>
    </submittedName>
</protein>